<feature type="domain" description="Radical SAM core" evidence="8">
    <location>
        <begin position="8"/>
        <end position="207"/>
    </location>
</feature>
<keyword evidence="2" id="KW-0004">4Fe-4S</keyword>
<evidence type="ECO:0000256" key="4">
    <source>
        <dbReference type="ARBA" id="ARBA00022723"/>
    </source>
</evidence>
<evidence type="ECO:0000256" key="1">
    <source>
        <dbReference type="ARBA" id="ARBA00001966"/>
    </source>
</evidence>
<dbReference type="CDD" id="cd21122">
    <property type="entry name" value="SPASM_rSAM"/>
    <property type="match status" value="1"/>
</dbReference>
<dbReference type="Pfam" id="PF13186">
    <property type="entry name" value="SPASM"/>
    <property type="match status" value="1"/>
</dbReference>
<dbReference type="InterPro" id="IPR007197">
    <property type="entry name" value="rSAM"/>
</dbReference>
<reference evidence="9 10" key="1">
    <citation type="submission" date="2018-10" db="EMBL/GenBank/DDBJ databases">
        <title>Anaerotruncus faecis sp. nov., isolated from human feces.</title>
        <authorList>
            <person name="Wang Y.-J."/>
        </authorList>
    </citation>
    <scope>NUCLEOTIDE SEQUENCE [LARGE SCALE GENOMIC DNA]</scope>
    <source>
        <strain evidence="9 10">22A2-44</strain>
    </source>
</reference>
<dbReference type="PROSITE" id="PS01305">
    <property type="entry name" value="MOAA_NIFB_PQQE"/>
    <property type="match status" value="1"/>
</dbReference>
<dbReference type="RefSeq" id="WP_121585681.1">
    <property type="nucleotide sequence ID" value="NZ_RCHT01000001.1"/>
</dbReference>
<evidence type="ECO:0000313" key="9">
    <source>
        <dbReference type="EMBL" id="RLL14604.1"/>
    </source>
</evidence>
<keyword evidence="10" id="KW-1185">Reference proteome</keyword>
<dbReference type="InterPro" id="IPR023885">
    <property type="entry name" value="4Fe4S-binding_SPASM_dom"/>
</dbReference>
<comment type="cofactor">
    <cofactor evidence="1">
        <name>[4Fe-4S] cluster</name>
        <dbReference type="ChEBI" id="CHEBI:49883"/>
    </cofactor>
</comment>
<evidence type="ECO:0000256" key="5">
    <source>
        <dbReference type="ARBA" id="ARBA00023002"/>
    </source>
</evidence>
<comment type="caution">
    <text evidence="9">The sequence shown here is derived from an EMBL/GenBank/DDBJ whole genome shotgun (WGS) entry which is preliminary data.</text>
</comment>
<keyword evidence="3" id="KW-0949">S-adenosyl-L-methionine</keyword>
<evidence type="ECO:0000259" key="8">
    <source>
        <dbReference type="PROSITE" id="PS51918"/>
    </source>
</evidence>
<dbReference type="GO" id="GO:0016491">
    <property type="term" value="F:oxidoreductase activity"/>
    <property type="evidence" value="ECO:0007669"/>
    <property type="project" value="UniProtKB-KW"/>
</dbReference>
<dbReference type="AlphaFoldDB" id="A0A498D227"/>
<dbReference type="Gene3D" id="3.20.20.70">
    <property type="entry name" value="Aldolase class I"/>
    <property type="match status" value="1"/>
</dbReference>
<name>A0A498D227_9FIRM</name>
<keyword evidence="5" id="KW-0560">Oxidoreductase</keyword>
<dbReference type="InterPro" id="IPR013785">
    <property type="entry name" value="Aldolase_TIM"/>
</dbReference>
<dbReference type="Proteomes" id="UP000276301">
    <property type="component" value="Unassembled WGS sequence"/>
</dbReference>
<dbReference type="SFLD" id="SFLDG01067">
    <property type="entry name" value="SPASM/twitch_domain_containing"/>
    <property type="match status" value="1"/>
</dbReference>
<dbReference type="GO" id="GO:0051539">
    <property type="term" value="F:4 iron, 4 sulfur cluster binding"/>
    <property type="evidence" value="ECO:0007669"/>
    <property type="project" value="UniProtKB-KW"/>
</dbReference>
<gene>
    <name evidence="9" type="ORF">D4A47_01065</name>
</gene>
<sequence length="288" mass="31373">MSGKKNAEKPFRRAYIEITNACNLNCAFCPGTRRAPRVLSPEEFALLARAVKPHTDYVCLHLMGEPLLHPALGRILEICGEEGLRANLTTNGTLLEDVKDILLSAPALRKLSVSLHSFEANGDGPPLEAYLSRVLPVVRLAREAGIICELRLWNGGGARRLNGRVCRAIERELGIPVGNPPDGVCDRKLAENLHLVTAPVFDWPDMALPAGEGRVSCLGMRDHFGILADGTVVPCCLDSEGTVALGNAFERPLGEILDSPRARAIADGFSRRTATEELCRRCGYARRF</sequence>
<keyword evidence="6" id="KW-0408">Iron</keyword>
<evidence type="ECO:0000256" key="3">
    <source>
        <dbReference type="ARBA" id="ARBA00022691"/>
    </source>
</evidence>
<keyword evidence="7" id="KW-0411">Iron-sulfur</keyword>
<dbReference type="InterPro" id="IPR058240">
    <property type="entry name" value="rSAM_sf"/>
</dbReference>
<dbReference type="PROSITE" id="PS51918">
    <property type="entry name" value="RADICAL_SAM"/>
    <property type="match status" value="1"/>
</dbReference>
<dbReference type="EMBL" id="RCHT01000001">
    <property type="protein sequence ID" value="RLL14604.1"/>
    <property type="molecule type" value="Genomic_DNA"/>
</dbReference>
<organism evidence="9 10">
    <name type="scientific">Anaerotruncus massiliensis</name>
    <name type="common">ex Liu et al. 2021</name>
    <dbReference type="NCBI Taxonomy" id="2321404"/>
    <lineage>
        <taxon>Bacteria</taxon>
        <taxon>Bacillati</taxon>
        <taxon>Bacillota</taxon>
        <taxon>Clostridia</taxon>
        <taxon>Eubacteriales</taxon>
        <taxon>Oscillospiraceae</taxon>
        <taxon>Anaerotruncus</taxon>
    </lineage>
</organism>
<proteinExistence type="predicted"/>
<dbReference type="CDD" id="cd01335">
    <property type="entry name" value="Radical_SAM"/>
    <property type="match status" value="1"/>
</dbReference>
<evidence type="ECO:0000313" key="10">
    <source>
        <dbReference type="Proteomes" id="UP000276301"/>
    </source>
</evidence>
<dbReference type="Pfam" id="PF04055">
    <property type="entry name" value="Radical_SAM"/>
    <property type="match status" value="1"/>
</dbReference>
<dbReference type="InterPro" id="IPR050377">
    <property type="entry name" value="Radical_SAM_PqqE_MftC-like"/>
</dbReference>
<accession>A0A498D227</accession>
<keyword evidence="4" id="KW-0479">Metal-binding</keyword>
<dbReference type="SFLD" id="SFLDS00029">
    <property type="entry name" value="Radical_SAM"/>
    <property type="match status" value="1"/>
</dbReference>
<dbReference type="PANTHER" id="PTHR11228:SF7">
    <property type="entry name" value="PQQA PEPTIDE CYCLASE"/>
    <property type="match status" value="1"/>
</dbReference>
<dbReference type="SUPFAM" id="SSF102114">
    <property type="entry name" value="Radical SAM enzymes"/>
    <property type="match status" value="1"/>
</dbReference>
<protein>
    <submittedName>
        <fullName evidence="9">Radical SAM protein</fullName>
    </submittedName>
</protein>
<dbReference type="InterPro" id="IPR000385">
    <property type="entry name" value="MoaA_NifB_PqqE_Fe-S-bd_CS"/>
</dbReference>
<dbReference type="GO" id="GO:0046872">
    <property type="term" value="F:metal ion binding"/>
    <property type="evidence" value="ECO:0007669"/>
    <property type="project" value="UniProtKB-KW"/>
</dbReference>
<dbReference type="PANTHER" id="PTHR11228">
    <property type="entry name" value="RADICAL SAM DOMAIN PROTEIN"/>
    <property type="match status" value="1"/>
</dbReference>
<evidence type="ECO:0000256" key="7">
    <source>
        <dbReference type="ARBA" id="ARBA00023014"/>
    </source>
</evidence>
<evidence type="ECO:0000256" key="2">
    <source>
        <dbReference type="ARBA" id="ARBA00022485"/>
    </source>
</evidence>
<evidence type="ECO:0000256" key="6">
    <source>
        <dbReference type="ARBA" id="ARBA00023004"/>
    </source>
</evidence>